<protein>
    <submittedName>
        <fullName evidence="2">Uncharacterized protein</fullName>
    </submittedName>
</protein>
<evidence type="ECO:0000313" key="3">
    <source>
        <dbReference type="Proteomes" id="UP001305521"/>
    </source>
</evidence>
<evidence type="ECO:0000313" key="2">
    <source>
        <dbReference type="EMBL" id="WPB86188.1"/>
    </source>
</evidence>
<keyword evidence="1" id="KW-0812">Transmembrane</keyword>
<name>A0ABZ0PKC3_9PROT</name>
<organism evidence="2 3">
    <name type="scientific">Sediminicoccus rosea</name>
    <dbReference type="NCBI Taxonomy" id="1225128"/>
    <lineage>
        <taxon>Bacteria</taxon>
        <taxon>Pseudomonadati</taxon>
        <taxon>Pseudomonadota</taxon>
        <taxon>Alphaproteobacteria</taxon>
        <taxon>Acetobacterales</taxon>
        <taxon>Roseomonadaceae</taxon>
        <taxon>Sediminicoccus</taxon>
    </lineage>
</organism>
<proteinExistence type="predicted"/>
<evidence type="ECO:0000256" key="1">
    <source>
        <dbReference type="SAM" id="Phobius"/>
    </source>
</evidence>
<keyword evidence="1" id="KW-1133">Transmembrane helix</keyword>
<keyword evidence="3" id="KW-1185">Reference proteome</keyword>
<accession>A0ABZ0PKC3</accession>
<dbReference type="Proteomes" id="UP001305521">
    <property type="component" value="Chromosome"/>
</dbReference>
<reference evidence="2 3" key="1">
    <citation type="submission" date="2023-11" db="EMBL/GenBank/DDBJ databases">
        <title>Arctic aerobic anoxygenic photoheterotroph Sediminicoccus rosea KRV36 adapts its photosynthesis to long days of polar summer.</title>
        <authorList>
            <person name="Tomasch J."/>
            <person name="Kopejtka K."/>
            <person name="Bily T."/>
            <person name="Gardiner A.T."/>
            <person name="Gardian Z."/>
            <person name="Shivaramu S."/>
            <person name="Koblizek M."/>
            <person name="Engelhardt F."/>
            <person name="Kaftan D."/>
        </authorList>
    </citation>
    <scope>NUCLEOTIDE SEQUENCE [LARGE SCALE GENOMIC DNA]</scope>
    <source>
        <strain evidence="2 3">R-30</strain>
    </source>
</reference>
<feature type="transmembrane region" description="Helical" evidence="1">
    <location>
        <begin position="84"/>
        <end position="107"/>
    </location>
</feature>
<dbReference type="EMBL" id="CP137852">
    <property type="protein sequence ID" value="WPB86188.1"/>
    <property type="molecule type" value="Genomic_DNA"/>
</dbReference>
<feature type="transmembrane region" description="Helical" evidence="1">
    <location>
        <begin position="49"/>
        <end position="72"/>
    </location>
</feature>
<gene>
    <name evidence="2" type="ORF">R9Z33_04790</name>
</gene>
<keyword evidence="1" id="KW-0472">Membrane</keyword>
<dbReference type="RefSeq" id="WP_318650161.1">
    <property type="nucleotide sequence ID" value="NZ_CP137852.1"/>
</dbReference>
<sequence>MRARRWLRPLALLIALPLAVLEVTLWAWLTALGAQLARLPVFAWLERLVARMSPGAVIVVFVVPFIPAIPLLKLGELWLLREGHFIWAAVVIIGAKVVGAAFSTRVFAIAKPKMMQVAWFARAYGVVMGLVELGHRALEALPGWMAARAALRGWIARGRAWLRRARGPLGRGIAAARRWWRAKWG</sequence>